<evidence type="ECO:0000313" key="10">
    <source>
        <dbReference type="EMBL" id="CAB4339178.1"/>
    </source>
</evidence>
<feature type="transmembrane region" description="Helical" evidence="8">
    <location>
        <begin position="6"/>
        <end position="24"/>
    </location>
</feature>
<accession>A0A6J5ZCM7</accession>
<evidence type="ECO:0000259" key="9">
    <source>
        <dbReference type="Pfam" id="PF18916"/>
    </source>
</evidence>
<feature type="transmembrane region" description="Helical" evidence="8">
    <location>
        <begin position="36"/>
        <end position="54"/>
    </location>
</feature>
<evidence type="ECO:0000256" key="4">
    <source>
        <dbReference type="ARBA" id="ARBA00022746"/>
    </source>
</evidence>
<dbReference type="NCBIfam" id="TIGR03462">
    <property type="entry name" value="CarR_dom_SF"/>
    <property type="match status" value="1"/>
</dbReference>
<dbReference type="AlphaFoldDB" id="A0A6J5ZCM7"/>
<keyword evidence="7" id="KW-0413">Isomerase</keyword>
<dbReference type="Pfam" id="PF18916">
    <property type="entry name" value="Lycopene_cyc"/>
    <property type="match status" value="1"/>
</dbReference>
<evidence type="ECO:0000256" key="5">
    <source>
        <dbReference type="ARBA" id="ARBA00022989"/>
    </source>
</evidence>
<dbReference type="EMBL" id="CAESAK010000093">
    <property type="protein sequence ID" value="CAB4339178.1"/>
    <property type="molecule type" value="Genomic_DNA"/>
</dbReference>
<dbReference type="InterPro" id="IPR017825">
    <property type="entry name" value="Lycopene_cyclase_dom"/>
</dbReference>
<evidence type="ECO:0000256" key="7">
    <source>
        <dbReference type="ARBA" id="ARBA00023235"/>
    </source>
</evidence>
<dbReference type="GO" id="GO:0016020">
    <property type="term" value="C:membrane"/>
    <property type="evidence" value="ECO:0007669"/>
    <property type="project" value="UniProtKB-SubCell"/>
</dbReference>
<evidence type="ECO:0000256" key="1">
    <source>
        <dbReference type="ARBA" id="ARBA00004141"/>
    </source>
</evidence>
<organism evidence="10">
    <name type="scientific">freshwater metagenome</name>
    <dbReference type="NCBI Taxonomy" id="449393"/>
    <lineage>
        <taxon>unclassified sequences</taxon>
        <taxon>metagenomes</taxon>
        <taxon>ecological metagenomes</taxon>
    </lineage>
</organism>
<keyword evidence="3 8" id="KW-0812">Transmembrane</keyword>
<protein>
    <submittedName>
        <fullName evidence="10">Unannotated protein</fullName>
    </submittedName>
</protein>
<feature type="transmembrane region" description="Helical" evidence="8">
    <location>
        <begin position="80"/>
        <end position="98"/>
    </location>
</feature>
<dbReference type="GO" id="GO:0016117">
    <property type="term" value="P:carotenoid biosynthetic process"/>
    <property type="evidence" value="ECO:0007669"/>
    <property type="project" value="UniProtKB-KW"/>
</dbReference>
<keyword evidence="5 8" id="KW-1133">Transmembrane helix</keyword>
<dbReference type="GO" id="GO:0045436">
    <property type="term" value="F:lycopene beta cyclase activity"/>
    <property type="evidence" value="ECO:0007669"/>
    <property type="project" value="UniProtKB-ARBA"/>
</dbReference>
<proteinExistence type="predicted"/>
<dbReference type="GO" id="GO:0016120">
    <property type="term" value="P:carotene biosynthetic process"/>
    <property type="evidence" value="ECO:0007669"/>
    <property type="project" value="UniProtKB-ARBA"/>
</dbReference>
<evidence type="ECO:0000256" key="3">
    <source>
        <dbReference type="ARBA" id="ARBA00022692"/>
    </source>
</evidence>
<feature type="domain" description="Lycopene cyclase" evidence="9">
    <location>
        <begin position="7"/>
        <end position="95"/>
    </location>
</feature>
<comment type="pathway">
    <text evidence="2">Carotenoid biosynthesis.</text>
</comment>
<sequence>MEKYGYVAMIAFTIVGSFWLEVFLKVGVLRRWRKAFTAILPVSAGFILWDAYAIDRGHWKFDPKQILEIFGPFGIPLEEYLFFIFVPLAALMTIEAVLRVKPHWSKNGDKK</sequence>
<keyword evidence="4" id="KW-0125">Carotenoid biosynthesis</keyword>
<gene>
    <name evidence="10" type="ORF">UFOPK3775_00775</name>
</gene>
<evidence type="ECO:0000256" key="8">
    <source>
        <dbReference type="SAM" id="Phobius"/>
    </source>
</evidence>
<reference evidence="10" key="1">
    <citation type="submission" date="2020-05" db="EMBL/GenBank/DDBJ databases">
        <authorList>
            <person name="Chiriac C."/>
            <person name="Salcher M."/>
            <person name="Ghai R."/>
            <person name="Kavagutti S V."/>
        </authorList>
    </citation>
    <scope>NUCLEOTIDE SEQUENCE</scope>
</reference>
<name>A0A6J5ZCM7_9ZZZZ</name>
<comment type="subcellular location">
    <subcellularLocation>
        <location evidence="1">Membrane</location>
        <topology evidence="1">Multi-pass membrane protein</topology>
    </subcellularLocation>
</comment>
<evidence type="ECO:0000256" key="6">
    <source>
        <dbReference type="ARBA" id="ARBA00023136"/>
    </source>
</evidence>
<evidence type="ECO:0000256" key="2">
    <source>
        <dbReference type="ARBA" id="ARBA00004829"/>
    </source>
</evidence>
<keyword evidence="6 8" id="KW-0472">Membrane</keyword>
<dbReference type="GO" id="GO:0016872">
    <property type="term" value="F:intramolecular lyase activity"/>
    <property type="evidence" value="ECO:0007669"/>
    <property type="project" value="InterPro"/>
</dbReference>